<proteinExistence type="inferred from homology"/>
<dbReference type="EMBL" id="MHIG01000001">
    <property type="protein sequence ID" value="OGY48284.1"/>
    <property type="molecule type" value="Genomic_DNA"/>
</dbReference>
<reference evidence="6 7" key="1">
    <citation type="journal article" date="2016" name="Nat. Commun.">
        <title>Thousands of microbial genomes shed light on interconnected biogeochemical processes in an aquifer system.</title>
        <authorList>
            <person name="Anantharaman K."/>
            <person name="Brown C.T."/>
            <person name="Hug L.A."/>
            <person name="Sharon I."/>
            <person name="Castelle C.J."/>
            <person name="Probst A.J."/>
            <person name="Thomas B.C."/>
            <person name="Singh A."/>
            <person name="Wilkins M.J."/>
            <person name="Karaoz U."/>
            <person name="Brodie E.L."/>
            <person name="Williams K.H."/>
            <person name="Hubbard S.S."/>
            <person name="Banfield J.F."/>
        </authorList>
    </citation>
    <scope>NUCLEOTIDE SEQUENCE [LARGE SCALE GENOMIC DNA]</scope>
</reference>
<dbReference type="GO" id="GO:0016787">
    <property type="term" value="F:hydrolase activity"/>
    <property type="evidence" value="ECO:0007669"/>
    <property type="project" value="UniProtKB-KW"/>
</dbReference>
<sequence>MQKSREKSAGAVVIKNNNVLVIKRDDGSYSLPKGHIEKNETKKEAAAREVLEETGFRVTIGKRLKIISRANKDITFFQATLIGGKKKRNALFVPLLHAAKKMKYLDERRLLKRITSAAPSGL</sequence>
<evidence type="ECO:0000313" key="7">
    <source>
        <dbReference type="Proteomes" id="UP000178385"/>
    </source>
</evidence>
<accession>A0A1G1Y7W1</accession>
<organism evidence="6 7">
    <name type="scientific">Candidatus Buchananbacteria bacterium RIFCSPHIGHO2_01_FULL_47_11b</name>
    <dbReference type="NCBI Taxonomy" id="1797537"/>
    <lineage>
        <taxon>Bacteria</taxon>
        <taxon>Candidatus Buchananiibacteriota</taxon>
    </lineage>
</organism>
<dbReference type="SUPFAM" id="SSF55811">
    <property type="entry name" value="Nudix"/>
    <property type="match status" value="1"/>
</dbReference>
<evidence type="ECO:0000259" key="5">
    <source>
        <dbReference type="PROSITE" id="PS51462"/>
    </source>
</evidence>
<dbReference type="InterPro" id="IPR020084">
    <property type="entry name" value="NUDIX_hydrolase_CS"/>
</dbReference>
<dbReference type="Gene3D" id="3.90.79.10">
    <property type="entry name" value="Nucleoside Triphosphate Pyrophosphohydrolase"/>
    <property type="match status" value="1"/>
</dbReference>
<evidence type="ECO:0000256" key="4">
    <source>
        <dbReference type="RuleBase" id="RU003476"/>
    </source>
</evidence>
<dbReference type="Pfam" id="PF00293">
    <property type="entry name" value="NUDIX"/>
    <property type="match status" value="1"/>
</dbReference>
<evidence type="ECO:0000313" key="6">
    <source>
        <dbReference type="EMBL" id="OGY48284.1"/>
    </source>
</evidence>
<gene>
    <name evidence="6" type="ORF">A2840_02005</name>
</gene>
<comment type="cofactor">
    <cofactor evidence="1">
        <name>Mg(2+)</name>
        <dbReference type="ChEBI" id="CHEBI:18420"/>
    </cofactor>
</comment>
<dbReference type="InterPro" id="IPR015797">
    <property type="entry name" value="NUDIX_hydrolase-like_dom_sf"/>
</dbReference>
<name>A0A1G1Y7W1_9BACT</name>
<dbReference type="PROSITE" id="PS51462">
    <property type="entry name" value="NUDIX"/>
    <property type="match status" value="1"/>
</dbReference>
<dbReference type="PANTHER" id="PTHR43222:SF9">
    <property type="entry name" value="8-OXO-(D)GTP PHOSPHATASE"/>
    <property type="match status" value="1"/>
</dbReference>
<dbReference type="AlphaFoldDB" id="A0A1G1Y7W1"/>
<dbReference type="InterPro" id="IPR020476">
    <property type="entry name" value="Nudix_hydrolase"/>
</dbReference>
<evidence type="ECO:0000256" key="2">
    <source>
        <dbReference type="ARBA" id="ARBA00022801"/>
    </source>
</evidence>
<comment type="similarity">
    <text evidence="4">Belongs to the Nudix hydrolase family.</text>
</comment>
<keyword evidence="3" id="KW-0460">Magnesium</keyword>
<dbReference type="PRINTS" id="PR00502">
    <property type="entry name" value="NUDIXFAMILY"/>
</dbReference>
<dbReference type="PROSITE" id="PS00893">
    <property type="entry name" value="NUDIX_BOX"/>
    <property type="match status" value="1"/>
</dbReference>
<dbReference type="Proteomes" id="UP000178385">
    <property type="component" value="Unassembled WGS sequence"/>
</dbReference>
<dbReference type="PANTHER" id="PTHR43222">
    <property type="entry name" value="NUDIX HYDROLASE 23"/>
    <property type="match status" value="1"/>
</dbReference>
<evidence type="ECO:0000256" key="1">
    <source>
        <dbReference type="ARBA" id="ARBA00001946"/>
    </source>
</evidence>
<comment type="caution">
    <text evidence="6">The sequence shown here is derived from an EMBL/GenBank/DDBJ whole genome shotgun (WGS) entry which is preliminary data.</text>
</comment>
<keyword evidence="2 4" id="KW-0378">Hydrolase</keyword>
<dbReference type="InterPro" id="IPR000086">
    <property type="entry name" value="NUDIX_hydrolase_dom"/>
</dbReference>
<feature type="domain" description="Nudix hydrolase" evidence="5">
    <location>
        <begin position="4"/>
        <end position="122"/>
    </location>
</feature>
<protein>
    <recommendedName>
        <fullName evidence="5">Nudix hydrolase domain-containing protein</fullName>
    </recommendedName>
</protein>
<evidence type="ECO:0000256" key="3">
    <source>
        <dbReference type="ARBA" id="ARBA00022842"/>
    </source>
</evidence>